<evidence type="ECO:0000256" key="3">
    <source>
        <dbReference type="ARBA" id="ARBA00022777"/>
    </source>
</evidence>
<keyword evidence="3" id="KW-0418">Kinase</keyword>
<dbReference type="EMBL" id="JAUSSK010000006">
    <property type="protein sequence ID" value="MDQ0011564.1"/>
    <property type="molecule type" value="Genomic_DNA"/>
</dbReference>
<dbReference type="Proteomes" id="UP001237737">
    <property type="component" value="Unassembled WGS sequence"/>
</dbReference>
<dbReference type="NCBIfam" id="NF007297">
    <property type="entry name" value="PRK09775.1"/>
    <property type="match status" value="1"/>
</dbReference>
<dbReference type="InterPro" id="IPR012893">
    <property type="entry name" value="HipA-like_C"/>
</dbReference>
<gene>
    <name evidence="6" type="ORF">J2T07_003778</name>
</gene>
<comment type="caution">
    <text evidence="6">The sequence shown here is derived from an EMBL/GenBank/DDBJ whole genome shotgun (WGS) entry which is preliminary data.</text>
</comment>
<dbReference type="SUPFAM" id="SSF46785">
    <property type="entry name" value="Winged helix' DNA-binding domain"/>
    <property type="match status" value="1"/>
</dbReference>
<dbReference type="PANTHER" id="PTHR37419">
    <property type="entry name" value="SERINE/THREONINE-PROTEIN KINASE TOXIN HIPA"/>
    <property type="match status" value="1"/>
</dbReference>
<dbReference type="RefSeq" id="WP_306852269.1">
    <property type="nucleotide sequence ID" value="NZ_JAUSSK010000006.1"/>
</dbReference>
<accession>A0ABT9T2S4</accession>
<evidence type="ECO:0000313" key="6">
    <source>
        <dbReference type="EMBL" id="MDQ0011564.1"/>
    </source>
</evidence>
<dbReference type="InterPro" id="IPR052028">
    <property type="entry name" value="HipA_Ser/Thr_kinase"/>
</dbReference>
<dbReference type="PANTHER" id="PTHR37419:SF8">
    <property type="entry name" value="TOXIN YJJJ"/>
    <property type="match status" value="1"/>
</dbReference>
<feature type="domain" description="HTH marR-type" evidence="5">
    <location>
        <begin position="9"/>
        <end position="48"/>
    </location>
</feature>
<dbReference type="Pfam" id="PF12802">
    <property type="entry name" value="MarR_2"/>
    <property type="match status" value="1"/>
</dbReference>
<comment type="similarity">
    <text evidence="1">Belongs to the HipA Ser/Thr kinase family.</text>
</comment>
<keyword evidence="6" id="KW-0238">DNA-binding</keyword>
<evidence type="ECO:0000313" key="7">
    <source>
        <dbReference type="Proteomes" id="UP001237737"/>
    </source>
</evidence>
<dbReference type="GO" id="GO:0003677">
    <property type="term" value="F:DNA binding"/>
    <property type="evidence" value="ECO:0007669"/>
    <property type="project" value="UniProtKB-KW"/>
</dbReference>
<dbReference type="InterPro" id="IPR036388">
    <property type="entry name" value="WH-like_DNA-bd_sf"/>
</dbReference>
<feature type="domain" description="HipA-like C-terminal" evidence="4">
    <location>
        <begin position="221"/>
        <end position="394"/>
    </location>
</feature>
<keyword evidence="7" id="KW-1185">Reference proteome</keyword>
<name>A0ABT9T2S4_9GAMM</name>
<sequence>MYLFRSMNIHPQASRLIDALRQRGPASARELGEALGVSQPTVSRLLAEAGVHIARIGRARRTRYAALRDVRGLGTQWPLFRLDTRGQPVAFGHLTALYGAGSLVTVAHSVDWLRDEFADGLFPGVPWFLDDQRPQGFLGRQFAQRWSSELDLPSDILRWNDDAVLAALLLRGGDGPGDFVLGDAALERALQWEPQPITSASRYVHYAELARAALAGEPVGSSAAGEQPKFTATVEDEDGTVRHVIVKFSEPVDDHPAARRWADLLISEHIAGELLAGHGNPSARTELVWSQGRLCLEVSRFDRVGTYGRRGCVTLAAWSDAHDGERDDWPRATARMVQGGWLGESALDLVRQRWWFGRLIGNTDMHFGNLSFFIDGQLPFQLTPNYDMLPMLYRPGSSGALLPRDYKPAVPTPADLPYWQLAAEWAELYWQRVATHAEISGGFRDLAEANHAVVSRLRQRFTP</sequence>
<dbReference type="CDD" id="cd00090">
    <property type="entry name" value="HTH_ARSR"/>
    <property type="match status" value="1"/>
</dbReference>
<keyword evidence="2" id="KW-0808">Transferase</keyword>
<organism evidence="6 7">
    <name type="scientific">Luteibacter jiangsuensis</name>
    <dbReference type="NCBI Taxonomy" id="637577"/>
    <lineage>
        <taxon>Bacteria</taxon>
        <taxon>Pseudomonadati</taxon>
        <taxon>Pseudomonadota</taxon>
        <taxon>Gammaproteobacteria</taxon>
        <taxon>Lysobacterales</taxon>
        <taxon>Rhodanobacteraceae</taxon>
        <taxon>Luteibacter</taxon>
    </lineage>
</organism>
<dbReference type="Pfam" id="PF07804">
    <property type="entry name" value="HipA_C"/>
    <property type="match status" value="1"/>
</dbReference>
<dbReference type="InterPro" id="IPR000835">
    <property type="entry name" value="HTH_MarR-typ"/>
</dbReference>
<proteinExistence type="inferred from homology"/>
<dbReference type="InterPro" id="IPR011991">
    <property type="entry name" value="ArsR-like_HTH"/>
</dbReference>
<reference evidence="6 7" key="1">
    <citation type="submission" date="2023-07" db="EMBL/GenBank/DDBJ databases">
        <title>Sorghum-associated microbial communities from plants grown in Nebraska, USA.</title>
        <authorList>
            <person name="Schachtman D."/>
        </authorList>
    </citation>
    <scope>NUCLEOTIDE SEQUENCE [LARGE SCALE GENOMIC DNA]</scope>
    <source>
        <strain evidence="6 7">CC60</strain>
    </source>
</reference>
<evidence type="ECO:0000256" key="1">
    <source>
        <dbReference type="ARBA" id="ARBA00010164"/>
    </source>
</evidence>
<evidence type="ECO:0000259" key="4">
    <source>
        <dbReference type="Pfam" id="PF07804"/>
    </source>
</evidence>
<protein>
    <submittedName>
        <fullName evidence="6">DNA-binding transcriptional ArsR family regulator</fullName>
    </submittedName>
</protein>
<dbReference type="Gene3D" id="1.10.10.10">
    <property type="entry name" value="Winged helix-like DNA-binding domain superfamily/Winged helix DNA-binding domain"/>
    <property type="match status" value="1"/>
</dbReference>
<evidence type="ECO:0000259" key="5">
    <source>
        <dbReference type="Pfam" id="PF12802"/>
    </source>
</evidence>
<dbReference type="InterPro" id="IPR036390">
    <property type="entry name" value="WH_DNA-bd_sf"/>
</dbReference>
<evidence type="ECO:0000256" key="2">
    <source>
        <dbReference type="ARBA" id="ARBA00022679"/>
    </source>
</evidence>